<protein>
    <submittedName>
        <fullName evidence="5">Glycosyltransferase</fullName>
        <ecNumber evidence="5">2.4.-.-</ecNumber>
    </submittedName>
</protein>
<feature type="domain" description="Glycosyl transferase family 1" evidence="3">
    <location>
        <begin position="197"/>
        <end position="358"/>
    </location>
</feature>
<evidence type="ECO:0000313" key="6">
    <source>
        <dbReference type="Proteomes" id="UP001595445"/>
    </source>
</evidence>
<dbReference type="InterPro" id="IPR028098">
    <property type="entry name" value="Glyco_trans_4-like_N"/>
</dbReference>
<organism evidence="5 6">
    <name type="scientific">Tabrizicola soli</name>
    <dbReference type="NCBI Taxonomy" id="2185115"/>
    <lineage>
        <taxon>Bacteria</taxon>
        <taxon>Pseudomonadati</taxon>
        <taxon>Pseudomonadota</taxon>
        <taxon>Alphaproteobacteria</taxon>
        <taxon>Rhodobacterales</taxon>
        <taxon>Paracoccaceae</taxon>
        <taxon>Tabrizicola</taxon>
    </lineage>
</organism>
<dbReference type="EC" id="2.4.-.-" evidence="5"/>
<proteinExistence type="predicted"/>
<evidence type="ECO:0000256" key="2">
    <source>
        <dbReference type="ARBA" id="ARBA00022679"/>
    </source>
</evidence>
<sequence>MPEAPDSSGWAALPPVVIVCLAIRHGGVDVRIVQTARKLRQEGCEFVVVVIAGTGLHRTLTDLGLPVAALPRSRLDPRLVPDLVRIIRRMGAGLIDAHNGQSQFWGALAALATGIRGRVATVHSVYREDHAARWRQRIHELALHLCKALGFRFLAVSSNVQRYLVEDFHVDPARLVLSRNGMEDLAEPPPPFDMVAETGWPADTVVLAIIGRLDPRKGHRFLLHALAAMVRAGDHRARLLVVGAGREEGAIRALVQDLQLQNHVHFTGFRSEVFSILTRVDILCLPSTSEGLPYSVIEAARQSVPTLASRLEGTDDIFVEGETILFTRIGDAEDIREKLTLLLDNPDRRREIGAAARRMFLKDLSVERMLGESLEIYTRALR</sequence>
<dbReference type="GO" id="GO:0016757">
    <property type="term" value="F:glycosyltransferase activity"/>
    <property type="evidence" value="ECO:0007669"/>
    <property type="project" value="UniProtKB-KW"/>
</dbReference>
<dbReference type="Pfam" id="PF00534">
    <property type="entry name" value="Glycos_transf_1"/>
    <property type="match status" value="1"/>
</dbReference>
<keyword evidence="2 5" id="KW-0808">Transferase</keyword>
<dbReference type="PANTHER" id="PTHR12526">
    <property type="entry name" value="GLYCOSYLTRANSFERASE"/>
    <property type="match status" value="1"/>
</dbReference>
<accession>A0ABV7DQ94</accession>
<dbReference type="Proteomes" id="UP001595445">
    <property type="component" value="Unassembled WGS sequence"/>
</dbReference>
<comment type="caution">
    <text evidence="5">The sequence shown here is derived from an EMBL/GenBank/DDBJ whole genome shotgun (WGS) entry which is preliminary data.</text>
</comment>
<keyword evidence="6" id="KW-1185">Reference proteome</keyword>
<evidence type="ECO:0000256" key="1">
    <source>
        <dbReference type="ARBA" id="ARBA00022676"/>
    </source>
</evidence>
<dbReference type="EMBL" id="JBHRSM010000008">
    <property type="protein sequence ID" value="MFC3085192.1"/>
    <property type="molecule type" value="Genomic_DNA"/>
</dbReference>
<feature type="domain" description="Glycosyltransferase subfamily 4-like N-terminal" evidence="4">
    <location>
        <begin position="26"/>
        <end position="182"/>
    </location>
</feature>
<dbReference type="SUPFAM" id="SSF53756">
    <property type="entry name" value="UDP-Glycosyltransferase/glycogen phosphorylase"/>
    <property type="match status" value="1"/>
</dbReference>
<evidence type="ECO:0000259" key="3">
    <source>
        <dbReference type="Pfam" id="PF00534"/>
    </source>
</evidence>
<gene>
    <name evidence="5" type="ORF">ACFOD6_03930</name>
</gene>
<reference evidence="6" key="1">
    <citation type="journal article" date="2019" name="Int. J. Syst. Evol. Microbiol.">
        <title>The Global Catalogue of Microorganisms (GCM) 10K type strain sequencing project: providing services to taxonomists for standard genome sequencing and annotation.</title>
        <authorList>
            <consortium name="The Broad Institute Genomics Platform"/>
            <consortium name="The Broad Institute Genome Sequencing Center for Infectious Disease"/>
            <person name="Wu L."/>
            <person name="Ma J."/>
        </authorList>
    </citation>
    <scope>NUCLEOTIDE SEQUENCE [LARGE SCALE GENOMIC DNA]</scope>
    <source>
        <strain evidence="6">KCTC 62102</strain>
    </source>
</reference>
<dbReference type="Gene3D" id="3.40.50.2000">
    <property type="entry name" value="Glycogen Phosphorylase B"/>
    <property type="match status" value="2"/>
</dbReference>
<evidence type="ECO:0000259" key="4">
    <source>
        <dbReference type="Pfam" id="PF13439"/>
    </source>
</evidence>
<name>A0ABV7DQ94_9RHOB</name>
<dbReference type="Pfam" id="PF13439">
    <property type="entry name" value="Glyco_transf_4"/>
    <property type="match status" value="1"/>
</dbReference>
<dbReference type="PANTHER" id="PTHR12526:SF510">
    <property type="entry name" value="D-INOSITOL 3-PHOSPHATE GLYCOSYLTRANSFERASE"/>
    <property type="match status" value="1"/>
</dbReference>
<keyword evidence="1 5" id="KW-0328">Glycosyltransferase</keyword>
<dbReference type="InterPro" id="IPR001296">
    <property type="entry name" value="Glyco_trans_1"/>
</dbReference>
<evidence type="ECO:0000313" key="5">
    <source>
        <dbReference type="EMBL" id="MFC3085192.1"/>
    </source>
</evidence>
<dbReference type="RefSeq" id="WP_197647770.1">
    <property type="nucleotide sequence ID" value="NZ_JAEACP010000043.1"/>
</dbReference>